<sequence length="454" mass="50107">MVDYFIVNYARLEHGFIFLTANYFIAAGVPLALTDLGKNVSRRAVLVLILKMLCCIAAGEIVASLYHWISGGEPMLVPLVADIVVTAVYAAAFSKLKMPVRLMRAAEYVGMSALTICVTSSIGGILGLGYSYLQWVLICVNLIVITSGTIFVKYFSAEQGIKMHVMFPAIIVGVNVICIAFAVFSAMRWLAAPSALILSLLILFADLLIYAAVTYIVRRLWSEPRKEAERLQRESERELLRMSETRLEEMRRLRHELKNQYALCRVLLEEKKYGKLDEYFSELSDKIADTVDYTDCGNSTINAIIAAERSRVGRAGAELVCRITVPPVLGVSDIDLCSLIMNLVNNAAEYLERSPDLPDRKIETDISLSGHTLLVKISNALSDRDREHALMLETSKADKRYHGHGTRIVRSIAEKYGGAVVFAAEGGRFVAAVTLTETTSGGGSEENKRGTTDT</sequence>
<feature type="transmembrane region" description="Helical" evidence="2">
    <location>
        <begin position="75"/>
        <end position="93"/>
    </location>
</feature>
<feature type="transmembrane region" description="Helical" evidence="2">
    <location>
        <begin position="15"/>
        <end position="33"/>
    </location>
</feature>
<feature type="transmembrane region" description="Helical" evidence="2">
    <location>
        <begin position="167"/>
        <end position="190"/>
    </location>
</feature>
<keyword evidence="2" id="KW-1133">Transmembrane helix</keyword>
<dbReference type="InterPro" id="IPR036890">
    <property type="entry name" value="HATPase_C_sf"/>
</dbReference>
<evidence type="ECO:0000259" key="3">
    <source>
        <dbReference type="Pfam" id="PF14501"/>
    </source>
</evidence>
<feature type="transmembrane region" description="Helical" evidence="2">
    <location>
        <begin position="132"/>
        <end position="155"/>
    </location>
</feature>
<proteinExistence type="predicted"/>
<feature type="coiled-coil region" evidence="1">
    <location>
        <begin position="225"/>
        <end position="260"/>
    </location>
</feature>
<dbReference type="Proteomes" id="UP000823990">
    <property type="component" value="Unassembled WGS sequence"/>
</dbReference>
<gene>
    <name evidence="4" type="ORF">H9892_02535</name>
</gene>
<feature type="domain" description="Sensor histidine kinase NatK-like C-terminal" evidence="3">
    <location>
        <begin position="334"/>
        <end position="435"/>
    </location>
</feature>
<comment type="caution">
    <text evidence="4">The sequence shown here is derived from an EMBL/GenBank/DDBJ whole genome shotgun (WGS) entry which is preliminary data.</text>
</comment>
<feature type="transmembrane region" description="Helical" evidence="2">
    <location>
        <begin position="105"/>
        <end position="126"/>
    </location>
</feature>
<evidence type="ECO:0000313" key="5">
    <source>
        <dbReference type="Proteomes" id="UP000823990"/>
    </source>
</evidence>
<keyword evidence="2" id="KW-0812">Transmembrane</keyword>
<name>A0A9D1PZL2_9FIRM</name>
<feature type="transmembrane region" description="Helical" evidence="2">
    <location>
        <begin position="196"/>
        <end position="217"/>
    </location>
</feature>
<dbReference type="EMBL" id="DXHS01000045">
    <property type="protein sequence ID" value="HIW02198.1"/>
    <property type="molecule type" value="Genomic_DNA"/>
</dbReference>
<evidence type="ECO:0000256" key="2">
    <source>
        <dbReference type="SAM" id="Phobius"/>
    </source>
</evidence>
<dbReference type="Pfam" id="PF14501">
    <property type="entry name" value="HATPase_c_5"/>
    <property type="match status" value="1"/>
</dbReference>
<keyword evidence="1" id="KW-0175">Coiled coil</keyword>
<dbReference type="AlphaFoldDB" id="A0A9D1PZL2"/>
<reference evidence="4" key="1">
    <citation type="journal article" date="2021" name="PeerJ">
        <title>Extensive microbial diversity within the chicken gut microbiome revealed by metagenomics and culture.</title>
        <authorList>
            <person name="Gilroy R."/>
            <person name="Ravi A."/>
            <person name="Getino M."/>
            <person name="Pursley I."/>
            <person name="Horton D.L."/>
            <person name="Alikhan N.F."/>
            <person name="Baker D."/>
            <person name="Gharbi K."/>
            <person name="Hall N."/>
            <person name="Watson M."/>
            <person name="Adriaenssens E.M."/>
            <person name="Foster-Nyarko E."/>
            <person name="Jarju S."/>
            <person name="Secka A."/>
            <person name="Antonio M."/>
            <person name="Oren A."/>
            <person name="Chaudhuri R.R."/>
            <person name="La Ragione R."/>
            <person name="Hildebrand F."/>
            <person name="Pallen M.J."/>
        </authorList>
    </citation>
    <scope>NUCLEOTIDE SEQUENCE</scope>
    <source>
        <strain evidence="4">12435</strain>
    </source>
</reference>
<evidence type="ECO:0000256" key="1">
    <source>
        <dbReference type="SAM" id="Coils"/>
    </source>
</evidence>
<reference evidence="4" key="2">
    <citation type="submission" date="2021-04" db="EMBL/GenBank/DDBJ databases">
        <authorList>
            <person name="Gilroy R."/>
        </authorList>
    </citation>
    <scope>NUCLEOTIDE SEQUENCE</scope>
    <source>
        <strain evidence="4">12435</strain>
    </source>
</reference>
<dbReference type="SUPFAM" id="SSF55874">
    <property type="entry name" value="ATPase domain of HSP90 chaperone/DNA topoisomerase II/histidine kinase"/>
    <property type="match status" value="1"/>
</dbReference>
<accession>A0A9D1PZL2</accession>
<keyword evidence="2" id="KW-0472">Membrane</keyword>
<feature type="transmembrane region" description="Helical" evidence="2">
    <location>
        <begin position="45"/>
        <end position="69"/>
    </location>
</feature>
<protein>
    <submittedName>
        <fullName evidence="4">GHKL domain-containing protein</fullName>
    </submittedName>
</protein>
<evidence type="ECO:0000313" key="4">
    <source>
        <dbReference type="EMBL" id="HIW02198.1"/>
    </source>
</evidence>
<organism evidence="4 5">
    <name type="scientific">Candidatus Protoclostridium stercorigallinarum</name>
    <dbReference type="NCBI Taxonomy" id="2838741"/>
    <lineage>
        <taxon>Bacteria</taxon>
        <taxon>Bacillati</taxon>
        <taxon>Bacillota</taxon>
        <taxon>Clostridia</taxon>
        <taxon>Candidatus Protoclostridium</taxon>
    </lineage>
</organism>
<dbReference type="InterPro" id="IPR032834">
    <property type="entry name" value="NatK-like_C"/>
</dbReference>
<dbReference type="Gene3D" id="3.30.565.10">
    <property type="entry name" value="Histidine kinase-like ATPase, C-terminal domain"/>
    <property type="match status" value="1"/>
</dbReference>